<feature type="compositionally biased region" description="Basic and acidic residues" evidence="1">
    <location>
        <begin position="49"/>
        <end position="61"/>
    </location>
</feature>
<dbReference type="AlphaFoldDB" id="A0A090RG68"/>
<dbReference type="STRING" id="754436.JCM19237_2628"/>
<feature type="compositionally biased region" description="Polar residues" evidence="1">
    <location>
        <begin position="30"/>
        <end position="48"/>
    </location>
</feature>
<dbReference type="EMBL" id="BBMN01000011">
    <property type="protein sequence ID" value="GAL06537.1"/>
    <property type="molecule type" value="Genomic_DNA"/>
</dbReference>
<dbReference type="Proteomes" id="UP000029227">
    <property type="component" value="Unassembled WGS sequence"/>
</dbReference>
<feature type="region of interest" description="Disordered" evidence="1">
    <location>
        <begin position="30"/>
        <end position="61"/>
    </location>
</feature>
<name>A0A090RG68_9GAMM</name>
<evidence type="ECO:0000256" key="1">
    <source>
        <dbReference type="SAM" id="MobiDB-lite"/>
    </source>
</evidence>
<evidence type="ECO:0008006" key="4">
    <source>
        <dbReference type="Google" id="ProtNLM"/>
    </source>
</evidence>
<reference evidence="2 3" key="1">
    <citation type="journal article" date="2014" name="Genome Announc.">
        <title>Draft Genome Sequences of Two Vibrionaceae Species, Vibrio ponticus C121 and Photobacterium aphoticum C119, Isolated as Coral Reef Microbiota.</title>
        <authorList>
            <person name="Al-saari N."/>
            <person name="Meirelles P.M."/>
            <person name="Mino S."/>
            <person name="Suda W."/>
            <person name="Oshima K."/>
            <person name="Hattori M."/>
            <person name="Ohkuma M."/>
            <person name="Thompson F.L."/>
            <person name="Gomez-Gil B."/>
            <person name="Sawabe T."/>
            <person name="Sawabe T."/>
        </authorList>
    </citation>
    <scope>NUCLEOTIDE SEQUENCE [LARGE SCALE GENOMIC DNA]</scope>
    <source>
        <strain evidence="2 3">JCM 19237</strain>
    </source>
</reference>
<evidence type="ECO:0000313" key="3">
    <source>
        <dbReference type="Proteomes" id="UP000029227"/>
    </source>
</evidence>
<gene>
    <name evidence="2" type="ORF">JCM19237_2628</name>
</gene>
<sequence length="61" mass="6613">MSAQGIEVLSMRNKANRLEELFVALVTNETSTHANSVSEKGTSEIDTNSEVKDDDTKGARS</sequence>
<proteinExistence type="predicted"/>
<organism evidence="2 3">
    <name type="scientific">Photobacterium aphoticum</name>
    <dbReference type="NCBI Taxonomy" id="754436"/>
    <lineage>
        <taxon>Bacteria</taxon>
        <taxon>Pseudomonadati</taxon>
        <taxon>Pseudomonadota</taxon>
        <taxon>Gammaproteobacteria</taxon>
        <taxon>Vibrionales</taxon>
        <taxon>Vibrionaceae</taxon>
        <taxon>Photobacterium</taxon>
    </lineage>
</organism>
<comment type="caution">
    <text evidence="2">The sequence shown here is derived from an EMBL/GenBank/DDBJ whole genome shotgun (WGS) entry which is preliminary data.</text>
</comment>
<evidence type="ECO:0000313" key="2">
    <source>
        <dbReference type="EMBL" id="GAL06537.1"/>
    </source>
</evidence>
<accession>A0A090RG68</accession>
<protein>
    <recommendedName>
        <fullName evidence="4">ABC transporter ATP-binding protein</fullName>
    </recommendedName>
</protein>